<dbReference type="PRINTS" id="PR00344">
    <property type="entry name" value="BCTRLSENSOR"/>
</dbReference>
<dbReference type="Gene3D" id="3.30.565.10">
    <property type="entry name" value="Histidine kinase-like ATPase, C-terminal domain"/>
    <property type="match status" value="1"/>
</dbReference>
<comment type="catalytic activity">
    <reaction evidence="1">
        <text>ATP + protein L-histidine = ADP + protein N-phospho-L-histidine.</text>
        <dbReference type="EC" id="2.7.13.3"/>
    </reaction>
</comment>
<dbReference type="CDD" id="cd00038">
    <property type="entry name" value="CAP_ED"/>
    <property type="match status" value="1"/>
</dbReference>
<evidence type="ECO:0000256" key="1">
    <source>
        <dbReference type="ARBA" id="ARBA00000085"/>
    </source>
</evidence>
<dbReference type="SMART" id="SM00100">
    <property type="entry name" value="cNMP"/>
    <property type="match status" value="1"/>
</dbReference>
<dbReference type="CDD" id="cd00075">
    <property type="entry name" value="HATPase"/>
    <property type="match status" value="1"/>
</dbReference>
<accession>A0A7V5CTL0</accession>
<dbReference type="SUPFAM" id="SSF55874">
    <property type="entry name" value="ATPase domain of HSP90 chaperone/DNA topoisomerase II/histidine kinase"/>
    <property type="match status" value="1"/>
</dbReference>
<evidence type="ECO:0000259" key="3">
    <source>
        <dbReference type="PROSITE" id="PS50042"/>
    </source>
</evidence>
<dbReference type="Pfam" id="PF02518">
    <property type="entry name" value="HATPase_c"/>
    <property type="match status" value="1"/>
</dbReference>
<dbReference type="InterPro" id="IPR003594">
    <property type="entry name" value="HATPase_dom"/>
</dbReference>
<dbReference type="InterPro" id="IPR000595">
    <property type="entry name" value="cNMP-bd_dom"/>
</dbReference>
<dbReference type="Gene3D" id="2.60.120.10">
    <property type="entry name" value="Jelly Rolls"/>
    <property type="match status" value="1"/>
</dbReference>
<dbReference type="GO" id="GO:0004673">
    <property type="term" value="F:protein histidine kinase activity"/>
    <property type="evidence" value="ECO:0007669"/>
    <property type="project" value="UniProtKB-EC"/>
</dbReference>
<feature type="domain" description="Histidine kinase" evidence="4">
    <location>
        <begin position="298"/>
        <end position="476"/>
    </location>
</feature>
<name>A0A7V5CTL0_9BACT</name>
<dbReference type="InterPro" id="IPR005467">
    <property type="entry name" value="His_kinase_dom"/>
</dbReference>
<dbReference type="InterPro" id="IPR004358">
    <property type="entry name" value="Sig_transdc_His_kin-like_C"/>
</dbReference>
<reference evidence="5" key="1">
    <citation type="journal article" date="2020" name="mSystems">
        <title>Genome- and Community-Level Interaction Insights into Carbon Utilization and Element Cycling Functions of Hydrothermarchaeota in Hydrothermal Sediment.</title>
        <authorList>
            <person name="Zhou Z."/>
            <person name="Liu Y."/>
            <person name="Xu W."/>
            <person name="Pan J."/>
            <person name="Luo Z.H."/>
            <person name="Li M."/>
        </authorList>
    </citation>
    <scope>NUCLEOTIDE SEQUENCE [LARGE SCALE GENOMIC DNA]</scope>
    <source>
        <strain evidence="5">SpSt-855</strain>
    </source>
</reference>
<dbReference type="EC" id="2.7.13.3" evidence="2"/>
<dbReference type="SUPFAM" id="SSF51206">
    <property type="entry name" value="cAMP-binding domain-like"/>
    <property type="match status" value="1"/>
</dbReference>
<proteinExistence type="predicted"/>
<dbReference type="AlphaFoldDB" id="A0A7V5CTL0"/>
<dbReference type="InterPro" id="IPR018490">
    <property type="entry name" value="cNMP-bd_dom_sf"/>
</dbReference>
<dbReference type="Pfam" id="PF00027">
    <property type="entry name" value="cNMP_binding"/>
    <property type="match status" value="1"/>
</dbReference>
<dbReference type="PROSITE" id="PS50042">
    <property type="entry name" value="CNMP_BINDING_3"/>
    <property type="match status" value="1"/>
</dbReference>
<evidence type="ECO:0000256" key="2">
    <source>
        <dbReference type="ARBA" id="ARBA00012438"/>
    </source>
</evidence>
<comment type="caution">
    <text evidence="5">The sequence shown here is derived from an EMBL/GenBank/DDBJ whole genome shotgun (WGS) entry which is preliminary data.</text>
</comment>
<dbReference type="SMART" id="SM00387">
    <property type="entry name" value="HATPase_c"/>
    <property type="match status" value="1"/>
</dbReference>
<dbReference type="PANTHER" id="PTHR43065:SF48">
    <property type="entry name" value="HISTIDINE KINASE"/>
    <property type="match status" value="1"/>
</dbReference>
<feature type="domain" description="Cyclic nucleotide-binding" evidence="3">
    <location>
        <begin position="37"/>
        <end position="145"/>
    </location>
</feature>
<protein>
    <recommendedName>
        <fullName evidence="2">histidine kinase</fullName>
        <ecNumber evidence="2">2.7.13.3</ecNumber>
    </recommendedName>
</protein>
<sequence length="478" mass="52914">MLSQGIETRMIPGSELLPFLQKVKGFQGLKAEDLQCIDEVQMMQVAQGQNVYNQGPYELSFWLLIEGQLQIFKEEGDGSRSLIATLGSGESFGEVPLLSGAQSIMATCHAVEDSTLIRMENESFWHLLGTCPTVRRTILQNMSHRSGAYNALQLQREKLVSLGMLAAGLMHELNNPGSAAKRAAAQLRESLQTLPEVCLRLSQISLNAQQVECMRYLQNEVMAHTKPKPASSLEESDAEEELAQWLEELGMQDAWKLASTLISAGWRRKDMECTQGTFQDETLAETLRWLQGFIDSMQAVSTIEESLSRVTDLVLAVKRYAYEDKSTLHEVNVHDGIASTLTILGHKLRHKQLQVEKFFHSDLPKVKTCGRGLNQVWTNLLDNAIDAAPEGSTLTVRTWGEPGLVCVSIADQGLGIPEQEQKHIFEPFYTTKPVGVGTGLGLDIAHRIVTGQYQGNISFVSRPGSTEFTVRLPVVSAD</sequence>
<dbReference type="InterPro" id="IPR036890">
    <property type="entry name" value="HATPase_C_sf"/>
</dbReference>
<organism evidence="5">
    <name type="scientific">Acidobacterium capsulatum</name>
    <dbReference type="NCBI Taxonomy" id="33075"/>
    <lineage>
        <taxon>Bacteria</taxon>
        <taxon>Pseudomonadati</taxon>
        <taxon>Acidobacteriota</taxon>
        <taxon>Terriglobia</taxon>
        <taxon>Terriglobales</taxon>
        <taxon>Acidobacteriaceae</taxon>
        <taxon>Acidobacterium</taxon>
    </lineage>
</organism>
<dbReference type="InterPro" id="IPR014710">
    <property type="entry name" value="RmlC-like_jellyroll"/>
</dbReference>
<dbReference type="PANTHER" id="PTHR43065">
    <property type="entry name" value="SENSOR HISTIDINE KINASE"/>
    <property type="match status" value="1"/>
</dbReference>
<dbReference type="EMBL" id="DTKL01000063">
    <property type="protein sequence ID" value="HGY95023.1"/>
    <property type="molecule type" value="Genomic_DNA"/>
</dbReference>
<evidence type="ECO:0000313" key="5">
    <source>
        <dbReference type="EMBL" id="HGY95023.1"/>
    </source>
</evidence>
<evidence type="ECO:0000259" key="4">
    <source>
        <dbReference type="PROSITE" id="PS50109"/>
    </source>
</evidence>
<dbReference type="Gene3D" id="1.10.287.130">
    <property type="match status" value="1"/>
</dbReference>
<gene>
    <name evidence="5" type="ORF">ENW50_10145</name>
</gene>
<dbReference type="PROSITE" id="PS50109">
    <property type="entry name" value="HIS_KIN"/>
    <property type="match status" value="1"/>
</dbReference>